<accession>A0AAV4XM21</accession>
<name>A0AAV4XM21_CAEEX</name>
<dbReference type="EMBL" id="BPLR01000522">
    <property type="protein sequence ID" value="GIY95438.1"/>
    <property type="molecule type" value="Genomic_DNA"/>
</dbReference>
<evidence type="ECO:0000313" key="1">
    <source>
        <dbReference type="EMBL" id="GIY95438.1"/>
    </source>
</evidence>
<gene>
    <name evidence="1" type="primary">TRPM3_0</name>
    <name evidence="1" type="ORF">CEXT_602641</name>
</gene>
<keyword evidence="1" id="KW-0675">Receptor</keyword>
<dbReference type="AlphaFoldDB" id="A0AAV4XM21"/>
<dbReference type="Proteomes" id="UP001054945">
    <property type="component" value="Unassembled WGS sequence"/>
</dbReference>
<evidence type="ECO:0000313" key="2">
    <source>
        <dbReference type="Proteomes" id="UP001054945"/>
    </source>
</evidence>
<comment type="caution">
    <text evidence="1">The sequence shown here is derived from an EMBL/GenBank/DDBJ whole genome shotgun (WGS) entry which is preliminary data.</text>
</comment>
<proteinExistence type="predicted"/>
<protein>
    <submittedName>
        <fullName evidence="1">Transient receptor potential cation channel subfamily M member 3</fullName>
    </submittedName>
</protein>
<sequence length="154" mass="17937">MRDYLTVGLLRTLYNECICENEAAQVVLKDLTHKDKYFNLRDISNFLSFLMRKHRHDVYQRDITCKRGIESTGISGRALRAALQRAFYLGYHCFKDRIGIILFGTKLKSLCKCQLLQLPFTGDSICLMKMKKNQCTLTRKRNLKNSSWCIGGRM</sequence>
<keyword evidence="2" id="KW-1185">Reference proteome</keyword>
<organism evidence="1 2">
    <name type="scientific">Caerostris extrusa</name>
    <name type="common">Bark spider</name>
    <name type="synonym">Caerostris bankana</name>
    <dbReference type="NCBI Taxonomy" id="172846"/>
    <lineage>
        <taxon>Eukaryota</taxon>
        <taxon>Metazoa</taxon>
        <taxon>Ecdysozoa</taxon>
        <taxon>Arthropoda</taxon>
        <taxon>Chelicerata</taxon>
        <taxon>Arachnida</taxon>
        <taxon>Araneae</taxon>
        <taxon>Araneomorphae</taxon>
        <taxon>Entelegynae</taxon>
        <taxon>Araneoidea</taxon>
        <taxon>Araneidae</taxon>
        <taxon>Caerostris</taxon>
    </lineage>
</organism>
<reference evidence="1 2" key="1">
    <citation type="submission" date="2021-06" db="EMBL/GenBank/DDBJ databases">
        <title>Caerostris extrusa draft genome.</title>
        <authorList>
            <person name="Kono N."/>
            <person name="Arakawa K."/>
        </authorList>
    </citation>
    <scope>NUCLEOTIDE SEQUENCE [LARGE SCALE GENOMIC DNA]</scope>
</reference>